<name>A0AAU7X7R3_9HYPH</name>
<reference evidence="1" key="1">
    <citation type="submission" date="2024-06" db="EMBL/GenBank/DDBJ databases">
        <title>Methylostella associata gen. nov., sp. nov., a novel Ancalomicrobiaceae-affiliated facultatively methylotrophic bacteria that feed on methanotrophs of the genus Methylococcus.</title>
        <authorList>
            <person name="Saltykova V."/>
            <person name="Danilova O.V."/>
            <person name="Oshkin I.Y."/>
            <person name="Belova S.E."/>
            <person name="Pimenov N.V."/>
            <person name="Dedysh S.N."/>
        </authorList>
    </citation>
    <scope>NUCLEOTIDE SEQUENCE</scope>
    <source>
        <strain evidence="1">S20</strain>
    </source>
</reference>
<dbReference type="KEGG" id="mflg:ABS361_12555"/>
<organism evidence="1">
    <name type="scientific">Methyloraptor flagellatus</name>
    <dbReference type="NCBI Taxonomy" id="3162530"/>
    <lineage>
        <taxon>Bacteria</taxon>
        <taxon>Pseudomonadati</taxon>
        <taxon>Pseudomonadota</taxon>
        <taxon>Alphaproteobacteria</taxon>
        <taxon>Hyphomicrobiales</taxon>
        <taxon>Ancalomicrobiaceae</taxon>
        <taxon>Methyloraptor</taxon>
    </lineage>
</organism>
<sequence length="197" mass="21708">MEAARATDLPETFADLFAGIDPGDRAEVEQIFVKLTDHLGINAGRTFGRLAAGQPLYEALGLPRAALDLLYQRGFGWLALERFDRAEPLFRALCLLCPGKSEYWLGLGIAAGASGKAEVARATFDQLRASRPDWGALAFHELAFHQRAGRWDEAAEALRRFDKSDRSDLAPAALREVERLRALLTARPSNGEAKERT</sequence>
<dbReference type="InterPro" id="IPR011990">
    <property type="entry name" value="TPR-like_helical_dom_sf"/>
</dbReference>
<dbReference type="AlphaFoldDB" id="A0AAU7X7R3"/>
<dbReference type="EMBL" id="CP158568">
    <property type="protein sequence ID" value="XBY42942.1"/>
    <property type="molecule type" value="Genomic_DNA"/>
</dbReference>
<dbReference type="SUPFAM" id="SSF48452">
    <property type="entry name" value="TPR-like"/>
    <property type="match status" value="1"/>
</dbReference>
<proteinExistence type="predicted"/>
<evidence type="ECO:0000313" key="1">
    <source>
        <dbReference type="EMBL" id="XBY42942.1"/>
    </source>
</evidence>
<protein>
    <recommendedName>
        <fullName evidence="2">Tetratricopeptide repeat protein</fullName>
    </recommendedName>
</protein>
<dbReference type="Gene3D" id="1.25.40.10">
    <property type="entry name" value="Tetratricopeptide repeat domain"/>
    <property type="match status" value="1"/>
</dbReference>
<accession>A0AAU7X7R3</accession>
<dbReference type="RefSeq" id="WP_407048045.1">
    <property type="nucleotide sequence ID" value="NZ_CP158568.1"/>
</dbReference>
<gene>
    <name evidence="1" type="ORF">ABS361_12555</name>
</gene>
<evidence type="ECO:0008006" key="2">
    <source>
        <dbReference type="Google" id="ProtNLM"/>
    </source>
</evidence>